<dbReference type="Gramene" id="OMO83305">
    <property type="protein sequence ID" value="OMO83305"/>
    <property type="gene ID" value="CCACVL1_11444"/>
</dbReference>
<dbReference type="Proteomes" id="UP000188268">
    <property type="component" value="Unassembled WGS sequence"/>
</dbReference>
<dbReference type="InterPro" id="IPR057735">
    <property type="entry name" value="UBE2O-like_tSH3-B"/>
</dbReference>
<dbReference type="Pfam" id="PF23046">
    <property type="entry name" value="tSH3-B_UBE2O"/>
    <property type="match status" value="1"/>
</dbReference>
<dbReference type="AlphaFoldDB" id="A0A1R3IL58"/>
<protein>
    <recommendedName>
        <fullName evidence="1">UBE2O-like tandem tSH3-B domain-containing protein</fullName>
    </recommendedName>
</protein>
<organism evidence="2 3">
    <name type="scientific">Corchorus capsularis</name>
    <name type="common">Jute</name>
    <dbReference type="NCBI Taxonomy" id="210143"/>
    <lineage>
        <taxon>Eukaryota</taxon>
        <taxon>Viridiplantae</taxon>
        <taxon>Streptophyta</taxon>
        <taxon>Embryophyta</taxon>
        <taxon>Tracheophyta</taxon>
        <taxon>Spermatophyta</taxon>
        <taxon>Magnoliopsida</taxon>
        <taxon>eudicotyledons</taxon>
        <taxon>Gunneridae</taxon>
        <taxon>Pentapetalae</taxon>
        <taxon>rosids</taxon>
        <taxon>malvids</taxon>
        <taxon>Malvales</taxon>
        <taxon>Malvaceae</taxon>
        <taxon>Grewioideae</taxon>
        <taxon>Apeibeae</taxon>
        <taxon>Corchorus</taxon>
    </lineage>
</organism>
<feature type="domain" description="UBE2O-like tandem tSH3-B" evidence="1">
    <location>
        <begin position="5"/>
        <end position="57"/>
    </location>
</feature>
<dbReference type="STRING" id="210143.A0A1R3IL58"/>
<name>A0A1R3IL58_COCAP</name>
<evidence type="ECO:0000313" key="2">
    <source>
        <dbReference type="EMBL" id="OMO83305.1"/>
    </source>
</evidence>
<reference evidence="2 3" key="1">
    <citation type="submission" date="2013-09" db="EMBL/GenBank/DDBJ databases">
        <title>Corchorus capsularis genome sequencing.</title>
        <authorList>
            <person name="Alam M."/>
            <person name="Haque M.S."/>
            <person name="Islam M.S."/>
            <person name="Emdad E.M."/>
            <person name="Islam M.M."/>
            <person name="Ahmed B."/>
            <person name="Halim A."/>
            <person name="Hossen Q.M.M."/>
            <person name="Hossain M.Z."/>
            <person name="Ahmed R."/>
            <person name="Khan M.M."/>
            <person name="Islam R."/>
            <person name="Rashid M.M."/>
            <person name="Khan S.A."/>
            <person name="Rahman M.S."/>
            <person name="Alam M."/>
        </authorList>
    </citation>
    <scope>NUCLEOTIDE SEQUENCE [LARGE SCALE GENOMIC DNA]</scope>
    <source>
        <strain evidence="3">cv. CVL-1</strain>
        <tissue evidence="2">Whole seedling</tissue>
    </source>
</reference>
<evidence type="ECO:0000313" key="3">
    <source>
        <dbReference type="Proteomes" id="UP000188268"/>
    </source>
</evidence>
<keyword evidence="3" id="KW-1185">Reference proteome</keyword>
<dbReference type="OrthoDB" id="10623004at2759"/>
<comment type="caution">
    <text evidence="2">The sequence shown here is derived from an EMBL/GenBank/DDBJ whole genome shotgun (WGS) entry which is preliminary data.</text>
</comment>
<sequence length="143" mass="15731">MIFKANQLDGTVTKVIIIVGAVFIDWIASIGYEPDSSTALAKEQNPKNLKLLSCFAHPNWQVGDSCLIPIMSPESRSCSSSLSVSKETVHTHWPLHCKKIRKADETIEHGVDATTLIPIETPGDHEFVAKQYVVEKVSDVDDA</sequence>
<gene>
    <name evidence="2" type="ORF">CCACVL1_11444</name>
</gene>
<evidence type="ECO:0000259" key="1">
    <source>
        <dbReference type="Pfam" id="PF23046"/>
    </source>
</evidence>
<proteinExistence type="predicted"/>
<accession>A0A1R3IL58</accession>
<dbReference type="EMBL" id="AWWV01009886">
    <property type="protein sequence ID" value="OMO83305.1"/>
    <property type="molecule type" value="Genomic_DNA"/>
</dbReference>